<proteinExistence type="predicted"/>
<name>A0A931F3D2_9ACTN</name>
<dbReference type="EMBL" id="JADOGI010000097">
    <property type="protein sequence ID" value="MBF8189638.1"/>
    <property type="molecule type" value="Genomic_DNA"/>
</dbReference>
<organism evidence="2 3">
    <name type="scientific">Nonomuraea cypriaca</name>
    <dbReference type="NCBI Taxonomy" id="1187855"/>
    <lineage>
        <taxon>Bacteria</taxon>
        <taxon>Bacillati</taxon>
        <taxon>Actinomycetota</taxon>
        <taxon>Actinomycetes</taxon>
        <taxon>Streptosporangiales</taxon>
        <taxon>Streptosporangiaceae</taxon>
        <taxon>Nonomuraea</taxon>
    </lineage>
</organism>
<evidence type="ECO:0000313" key="3">
    <source>
        <dbReference type="Proteomes" id="UP000605361"/>
    </source>
</evidence>
<gene>
    <name evidence="2" type="ORF">ITP53_28675</name>
</gene>
<evidence type="ECO:0000256" key="1">
    <source>
        <dbReference type="SAM" id="MobiDB-lite"/>
    </source>
</evidence>
<accession>A0A931F3D2</accession>
<comment type="caution">
    <text evidence="2">The sequence shown here is derived from an EMBL/GenBank/DDBJ whole genome shotgun (WGS) entry which is preliminary data.</text>
</comment>
<evidence type="ECO:0000313" key="2">
    <source>
        <dbReference type="EMBL" id="MBF8189638.1"/>
    </source>
</evidence>
<sequence length="92" mass="10230">MELLFGTEQHPAVRGRAVKVVVSGPDREIAWRTVHRLTAKVKVAGRVRVRQRARSTAVLQPAPDAGNGHRGKMRSLLCGRRSEKSYGVPLEY</sequence>
<dbReference type="RefSeq" id="WP_195898590.1">
    <property type="nucleotide sequence ID" value="NZ_JADOGI010000097.1"/>
</dbReference>
<protein>
    <submittedName>
        <fullName evidence="2">Uncharacterized protein</fullName>
    </submittedName>
</protein>
<reference evidence="2" key="1">
    <citation type="submission" date="2020-11" db="EMBL/GenBank/DDBJ databases">
        <title>Whole-genome analyses of Nonomuraea sp. K274.</title>
        <authorList>
            <person name="Veyisoglu A."/>
        </authorList>
    </citation>
    <scope>NUCLEOTIDE SEQUENCE</scope>
    <source>
        <strain evidence="2">K274</strain>
    </source>
</reference>
<feature type="region of interest" description="Disordered" evidence="1">
    <location>
        <begin position="54"/>
        <end position="78"/>
    </location>
</feature>
<dbReference type="Proteomes" id="UP000605361">
    <property type="component" value="Unassembled WGS sequence"/>
</dbReference>
<dbReference type="AlphaFoldDB" id="A0A931F3D2"/>
<keyword evidence="3" id="KW-1185">Reference proteome</keyword>